<gene>
    <name evidence="4" type="ORF">SEV965_LOCUS38672</name>
</gene>
<dbReference type="PANTHER" id="PTHR33091">
    <property type="entry name" value="PROTEIN, PUTATIVE, EXPRESSED-RELATED"/>
    <property type="match status" value="1"/>
</dbReference>
<dbReference type="GO" id="GO:0004867">
    <property type="term" value="F:serine-type endopeptidase inhibitor activity"/>
    <property type="evidence" value="ECO:0007669"/>
    <property type="project" value="UniProtKB-KW"/>
</dbReference>
<evidence type="ECO:0000256" key="2">
    <source>
        <dbReference type="ARBA" id="ARBA00022690"/>
    </source>
</evidence>
<evidence type="ECO:0000256" key="3">
    <source>
        <dbReference type="ARBA" id="ARBA00022900"/>
    </source>
</evidence>
<keyword evidence="3" id="KW-0722">Serine protease inhibitor</keyword>
<name>A0A815WLF2_9BILA</name>
<dbReference type="GO" id="GO:0009611">
    <property type="term" value="P:response to wounding"/>
    <property type="evidence" value="ECO:0007669"/>
    <property type="project" value="InterPro"/>
</dbReference>
<dbReference type="EMBL" id="CAJNOU010010113">
    <property type="protein sequence ID" value="CAF1550563.1"/>
    <property type="molecule type" value="Genomic_DNA"/>
</dbReference>
<evidence type="ECO:0000313" key="4">
    <source>
        <dbReference type="EMBL" id="CAF1550563.1"/>
    </source>
</evidence>
<dbReference type="PANTHER" id="PTHR33091:SF69">
    <property type="entry name" value="INHIBITOR OF TRYPSIN AND HAGEMAN FACTOR-LIKE"/>
    <property type="match status" value="1"/>
</dbReference>
<dbReference type="Pfam" id="PF00280">
    <property type="entry name" value="potato_inhibit"/>
    <property type="match status" value="1"/>
</dbReference>
<accession>A0A815WLF2</accession>
<keyword evidence="2" id="KW-0646">Protease inhibitor</keyword>
<dbReference type="InterPro" id="IPR000864">
    <property type="entry name" value="Prot_inh_pot1"/>
</dbReference>
<comment type="caution">
    <text evidence="4">The sequence shown here is derived from an EMBL/GenBank/DDBJ whole genome shotgun (WGS) entry which is preliminary data.</text>
</comment>
<dbReference type="InterPro" id="IPR036354">
    <property type="entry name" value="Prot_inh_pot1_sf"/>
</dbReference>
<proteinExistence type="inferred from homology"/>
<dbReference type="Gene3D" id="3.30.10.10">
    <property type="entry name" value="Trypsin Inhibitor V, subunit A"/>
    <property type="match status" value="1"/>
</dbReference>
<reference evidence="4" key="1">
    <citation type="submission" date="2021-02" db="EMBL/GenBank/DDBJ databases">
        <authorList>
            <person name="Nowell W R."/>
        </authorList>
    </citation>
    <scope>NUCLEOTIDE SEQUENCE</scope>
</reference>
<dbReference type="PRINTS" id="PR00292">
    <property type="entry name" value="POTATOINHBTR"/>
</dbReference>
<dbReference type="Proteomes" id="UP000663889">
    <property type="component" value="Unassembled WGS sequence"/>
</dbReference>
<dbReference type="AlphaFoldDB" id="A0A815WLF2"/>
<organism evidence="4 5">
    <name type="scientific">Rotaria sordida</name>
    <dbReference type="NCBI Taxonomy" id="392033"/>
    <lineage>
        <taxon>Eukaryota</taxon>
        <taxon>Metazoa</taxon>
        <taxon>Spiralia</taxon>
        <taxon>Gnathifera</taxon>
        <taxon>Rotifera</taxon>
        <taxon>Eurotatoria</taxon>
        <taxon>Bdelloidea</taxon>
        <taxon>Philodinida</taxon>
        <taxon>Philodinidae</taxon>
        <taxon>Rotaria</taxon>
    </lineage>
</organism>
<evidence type="ECO:0000256" key="1">
    <source>
        <dbReference type="ARBA" id="ARBA00008210"/>
    </source>
</evidence>
<sequence>MSHNQSWPNLVGMPVNEAVAAIKSENPSLNVIPVAEHSPVTMDLRMDRVRVFFDANNQVSSAPSIG</sequence>
<protein>
    <submittedName>
        <fullName evidence="4">Uncharacterized protein</fullName>
    </submittedName>
</protein>
<evidence type="ECO:0000313" key="5">
    <source>
        <dbReference type="Proteomes" id="UP000663889"/>
    </source>
</evidence>
<dbReference type="SUPFAM" id="SSF54654">
    <property type="entry name" value="CI-2 family of serine protease inhibitors"/>
    <property type="match status" value="1"/>
</dbReference>
<comment type="similarity">
    <text evidence="1">Belongs to the protease inhibitor I13 (potato type I serine protease inhibitor) family.</text>
</comment>